<evidence type="ECO:0000313" key="2">
    <source>
        <dbReference type="Proteomes" id="UP001055811"/>
    </source>
</evidence>
<reference evidence="2" key="1">
    <citation type="journal article" date="2022" name="Mol. Ecol. Resour.">
        <title>The genomes of chicory, endive, great burdock and yacon provide insights into Asteraceae palaeo-polyploidization history and plant inulin production.</title>
        <authorList>
            <person name="Fan W."/>
            <person name="Wang S."/>
            <person name="Wang H."/>
            <person name="Wang A."/>
            <person name="Jiang F."/>
            <person name="Liu H."/>
            <person name="Zhao H."/>
            <person name="Xu D."/>
            <person name="Zhang Y."/>
        </authorList>
    </citation>
    <scope>NUCLEOTIDE SEQUENCE [LARGE SCALE GENOMIC DNA]</scope>
    <source>
        <strain evidence="2">cv. Punajuju</strain>
    </source>
</reference>
<comment type="caution">
    <text evidence="1">The sequence shown here is derived from an EMBL/GenBank/DDBJ whole genome shotgun (WGS) entry which is preliminary data.</text>
</comment>
<dbReference type="Proteomes" id="UP001055811">
    <property type="component" value="Linkage Group LG02"/>
</dbReference>
<organism evidence="1 2">
    <name type="scientific">Cichorium intybus</name>
    <name type="common">Chicory</name>
    <dbReference type="NCBI Taxonomy" id="13427"/>
    <lineage>
        <taxon>Eukaryota</taxon>
        <taxon>Viridiplantae</taxon>
        <taxon>Streptophyta</taxon>
        <taxon>Embryophyta</taxon>
        <taxon>Tracheophyta</taxon>
        <taxon>Spermatophyta</taxon>
        <taxon>Magnoliopsida</taxon>
        <taxon>eudicotyledons</taxon>
        <taxon>Gunneridae</taxon>
        <taxon>Pentapetalae</taxon>
        <taxon>asterids</taxon>
        <taxon>campanulids</taxon>
        <taxon>Asterales</taxon>
        <taxon>Asteraceae</taxon>
        <taxon>Cichorioideae</taxon>
        <taxon>Cichorieae</taxon>
        <taxon>Cichoriinae</taxon>
        <taxon>Cichorium</taxon>
    </lineage>
</organism>
<sequence length="127" mass="14186">MPFSLRNDYVIWLQSCFQPSIPFKQLTTPDDSQLLDYNCEKISYSHVILVPMRAINRPGSQLLRANDRDGGPIDVILASSVWCTDNKTAYGSIGGSLLQIQMDSITVGRWRSVQAGNNSGDDYENID</sequence>
<keyword evidence="2" id="KW-1185">Reference proteome</keyword>
<name>A0ACB9GAW9_CICIN</name>
<dbReference type="EMBL" id="CM042010">
    <property type="protein sequence ID" value="KAI3780527.1"/>
    <property type="molecule type" value="Genomic_DNA"/>
</dbReference>
<gene>
    <name evidence="1" type="ORF">L2E82_10509</name>
</gene>
<accession>A0ACB9GAW9</accession>
<proteinExistence type="predicted"/>
<reference evidence="1 2" key="2">
    <citation type="journal article" date="2022" name="Mol. Ecol. Resour.">
        <title>The genomes of chicory, endive, great burdock and yacon provide insights into Asteraceae paleo-polyploidization history and plant inulin production.</title>
        <authorList>
            <person name="Fan W."/>
            <person name="Wang S."/>
            <person name="Wang H."/>
            <person name="Wang A."/>
            <person name="Jiang F."/>
            <person name="Liu H."/>
            <person name="Zhao H."/>
            <person name="Xu D."/>
            <person name="Zhang Y."/>
        </authorList>
    </citation>
    <scope>NUCLEOTIDE SEQUENCE [LARGE SCALE GENOMIC DNA]</scope>
    <source>
        <strain evidence="2">cv. Punajuju</strain>
        <tissue evidence="1">Leaves</tissue>
    </source>
</reference>
<protein>
    <submittedName>
        <fullName evidence="1">Uncharacterized protein</fullName>
    </submittedName>
</protein>
<evidence type="ECO:0000313" key="1">
    <source>
        <dbReference type="EMBL" id="KAI3780527.1"/>
    </source>
</evidence>